<feature type="region of interest" description="Disordered" evidence="1">
    <location>
        <begin position="399"/>
        <end position="467"/>
    </location>
</feature>
<comment type="caution">
    <text evidence="2">The sequence shown here is derived from an EMBL/GenBank/DDBJ whole genome shotgun (WGS) entry which is preliminary data.</text>
</comment>
<feature type="compositionally biased region" description="Basic and acidic residues" evidence="1">
    <location>
        <begin position="202"/>
        <end position="219"/>
    </location>
</feature>
<dbReference type="AlphaFoldDB" id="A0A8H3EP56"/>
<feature type="compositionally biased region" description="Low complexity" evidence="1">
    <location>
        <begin position="429"/>
        <end position="451"/>
    </location>
</feature>
<reference evidence="2" key="1">
    <citation type="submission" date="2021-03" db="EMBL/GenBank/DDBJ databases">
        <authorList>
            <person name="Tagirdzhanova G."/>
        </authorList>
    </citation>
    <scope>NUCLEOTIDE SEQUENCE</scope>
</reference>
<dbReference type="EMBL" id="CAJPDS010000007">
    <property type="protein sequence ID" value="CAF9909165.1"/>
    <property type="molecule type" value="Genomic_DNA"/>
</dbReference>
<feature type="region of interest" description="Disordered" evidence="1">
    <location>
        <begin position="189"/>
        <end position="219"/>
    </location>
</feature>
<name>A0A8H3EP56_9LECA</name>
<feature type="region of interest" description="Disordered" evidence="1">
    <location>
        <begin position="267"/>
        <end position="287"/>
    </location>
</feature>
<sequence length="545" mass="61100">MLRFQEKIVVAVIRDKETGRKRLVTTFTIWRNKLRANALEPTKGEKFQFTTTLLPYPLFCLTHLVCVIGIHFKAFKASYQSIDELLRKPNLENVDYIHLEWREDMLDKKVFNMSYTSFWRTLRRVLLVAGFSTMARVYAFRLGALTEYDGALTSAQTERIREDLSRKRFGFCAGGASNEPLFKVMRDLSKQNDPGAPIESTAEQRRSIEGRNDMKSSREDLRLAKLGENKEEIAEAKGALDQRRRGLCNLLVMDAREKYFAEANKLRSEGRSTDELQERSRLSNKRSDHAKLDIGGLMQLWTGEAGFGNRDGTSEELVFDVEAEDRSEEAMVWLLRYVNKEWSLLTLTPPVSTIPAYHGPKKPTRPRKAISTKRKREDRDTKASIPGVLVLDVSGGVSRKRVRKEENTSPLAKAESMPPVIDLEGEITSSSTIASNSSSSVSGDSSCGLFSPTRSDDTITPPESPLSFSYDNAAIDPTLILGTEGVACGGLETCGDSGRAGWEPMEGLETDPLFEQWDVVQADGGVFAQGYGEQDWSGFDDWLQV</sequence>
<dbReference type="Proteomes" id="UP000664521">
    <property type="component" value="Unassembled WGS sequence"/>
</dbReference>
<dbReference type="InterPro" id="IPR021842">
    <property type="entry name" value="DUF3435"/>
</dbReference>
<keyword evidence="3" id="KW-1185">Reference proteome</keyword>
<dbReference type="Pfam" id="PF11917">
    <property type="entry name" value="DUF3435"/>
    <property type="match status" value="1"/>
</dbReference>
<dbReference type="OrthoDB" id="5428510at2759"/>
<evidence type="ECO:0000256" key="1">
    <source>
        <dbReference type="SAM" id="MobiDB-lite"/>
    </source>
</evidence>
<evidence type="ECO:0000313" key="3">
    <source>
        <dbReference type="Proteomes" id="UP000664521"/>
    </source>
</evidence>
<feature type="region of interest" description="Disordered" evidence="1">
    <location>
        <begin position="356"/>
        <end position="384"/>
    </location>
</feature>
<evidence type="ECO:0000313" key="2">
    <source>
        <dbReference type="EMBL" id="CAF9909165.1"/>
    </source>
</evidence>
<feature type="compositionally biased region" description="Basic residues" evidence="1">
    <location>
        <begin position="359"/>
        <end position="374"/>
    </location>
</feature>
<organism evidence="2 3">
    <name type="scientific">Heterodermia speciosa</name>
    <dbReference type="NCBI Taxonomy" id="116794"/>
    <lineage>
        <taxon>Eukaryota</taxon>
        <taxon>Fungi</taxon>
        <taxon>Dikarya</taxon>
        <taxon>Ascomycota</taxon>
        <taxon>Pezizomycotina</taxon>
        <taxon>Lecanoromycetes</taxon>
        <taxon>OSLEUM clade</taxon>
        <taxon>Lecanoromycetidae</taxon>
        <taxon>Caliciales</taxon>
        <taxon>Physciaceae</taxon>
        <taxon>Heterodermia</taxon>
    </lineage>
</organism>
<proteinExistence type="predicted"/>
<dbReference type="PANTHER" id="PTHR37535:SF3">
    <property type="entry name" value="FLUG DOMAIN-CONTAINING PROTEIN"/>
    <property type="match status" value="1"/>
</dbReference>
<dbReference type="PANTHER" id="PTHR37535">
    <property type="entry name" value="FLUG DOMAIN PROTEIN"/>
    <property type="match status" value="1"/>
</dbReference>
<accession>A0A8H3EP56</accession>
<gene>
    <name evidence="2" type="ORF">HETSPECPRED_008862</name>
</gene>
<protein>
    <submittedName>
        <fullName evidence="2">Uncharacterized protein</fullName>
    </submittedName>
</protein>